<dbReference type="STRING" id="92947.BVG79_00822"/>
<feature type="transmembrane region" description="Helical" evidence="1">
    <location>
        <begin position="43"/>
        <end position="64"/>
    </location>
</feature>
<dbReference type="RefSeq" id="WP_085785764.1">
    <property type="nucleotide sequence ID" value="NZ_CP019937.1"/>
</dbReference>
<keyword evidence="3" id="KW-1185">Reference proteome</keyword>
<keyword evidence="1" id="KW-0812">Transmembrane</keyword>
<keyword evidence="1" id="KW-1133">Transmembrane helix</keyword>
<organism evidence="2 3">
    <name type="scientific">Ketogulonicigenium robustum</name>
    <dbReference type="NCBI Taxonomy" id="92947"/>
    <lineage>
        <taxon>Bacteria</taxon>
        <taxon>Pseudomonadati</taxon>
        <taxon>Pseudomonadota</taxon>
        <taxon>Alphaproteobacteria</taxon>
        <taxon>Rhodobacterales</taxon>
        <taxon>Roseobacteraceae</taxon>
        <taxon>Ketogulonicigenium</taxon>
    </lineage>
</organism>
<dbReference type="KEGG" id="kro:BVG79_00822"/>
<sequence length="124" mass="13281">MGFLALLHSLTSYIGFLATIAWAGAVLFGAGDVARFGGLYKRIYLVMMISTGLSGVFGLIVTIFGPWLTYVFPWIGLVGLGVHNMLGARSRKMLAADTGRALIFAAIQIAVLVVVLVLMICKPF</sequence>
<name>A0A1W6NY77_9RHOB</name>
<reference evidence="2 3" key="1">
    <citation type="submission" date="2017-02" db="EMBL/GenBank/DDBJ databases">
        <title>Ketogulonicigenium robustum SPU B003 Genome sequencing and assembly.</title>
        <authorList>
            <person name="Li Y."/>
            <person name="Liu L."/>
            <person name="Wang C."/>
            <person name="Zhang M."/>
            <person name="Zhang T."/>
            <person name="Zhang Y."/>
        </authorList>
    </citation>
    <scope>NUCLEOTIDE SEQUENCE [LARGE SCALE GENOMIC DNA]</scope>
    <source>
        <strain evidence="2 3">SPU_B003</strain>
    </source>
</reference>
<feature type="transmembrane region" description="Helical" evidence="1">
    <location>
        <begin position="70"/>
        <end position="89"/>
    </location>
</feature>
<dbReference type="OrthoDB" id="8448982at2"/>
<dbReference type="Proteomes" id="UP000242447">
    <property type="component" value="Chromosome"/>
</dbReference>
<accession>A0A1W6NY77</accession>
<proteinExistence type="predicted"/>
<feature type="transmembrane region" description="Helical" evidence="1">
    <location>
        <begin position="12"/>
        <end position="31"/>
    </location>
</feature>
<keyword evidence="1" id="KW-0472">Membrane</keyword>
<evidence type="ECO:0000313" key="3">
    <source>
        <dbReference type="Proteomes" id="UP000242447"/>
    </source>
</evidence>
<evidence type="ECO:0000313" key="2">
    <source>
        <dbReference type="EMBL" id="ARO14174.1"/>
    </source>
</evidence>
<feature type="transmembrane region" description="Helical" evidence="1">
    <location>
        <begin position="101"/>
        <end position="120"/>
    </location>
</feature>
<gene>
    <name evidence="2" type="ORF">BVG79_00822</name>
</gene>
<protein>
    <submittedName>
        <fullName evidence="2">Uncharacterized protein</fullName>
    </submittedName>
</protein>
<dbReference type="EMBL" id="CP019937">
    <property type="protein sequence ID" value="ARO14174.1"/>
    <property type="molecule type" value="Genomic_DNA"/>
</dbReference>
<dbReference type="AlphaFoldDB" id="A0A1W6NY77"/>
<evidence type="ECO:0000256" key="1">
    <source>
        <dbReference type="SAM" id="Phobius"/>
    </source>
</evidence>